<dbReference type="InterPro" id="IPR017853">
    <property type="entry name" value="GH"/>
</dbReference>
<dbReference type="RefSeq" id="WP_056958150.1">
    <property type="nucleotide sequence ID" value="NZ_AYYN01000018.1"/>
</dbReference>
<dbReference type="CDD" id="cd11338">
    <property type="entry name" value="AmyAc_CMD"/>
    <property type="match status" value="1"/>
</dbReference>
<sequence length="585" mass="67859">MDIAAVYHRPDSEMAYLGANGVFEIRLKVKHDDVFKVELLYGDPYGTKVNEKDDSSWEYETVTMDRAFITKTHDYFLAQVTLPLHRLQYAFKLTDKEGHQWLYDDRKFVPATAENLLDLTCFRMPYLHEIDRIAPPEWVKETVWYQIFPERFANGDLTNDPAKTLPWGSAEPTRQNFFGGDLQGIIDHLDYLQELGITGLYLCPIFTAHSNHKYDTIDYFTIDPHFGDKKTFKRLVDEAHKRGMKVMLDAVFNHLGDFSMQWQDVIEHGQESRFASWFHINEFPVSYTKTDNDEFARDLTYEVFANTPHMPKLNTASREVQNYLHEIAAYWIKQFNIDAWRLDVANEIDHHFWRHFYSLTHHLKHDFYVLGEVWHNAQSWVNQHEFDGAMNYPFTETLSDGIVAKKISLSEMVSRLNEQLMLYRMPTNQVMLNSMDTHDTARLLTLCQGDKDLTRLTLTMMFLQMGSPCIYYGTEVGLAGGNDPACRACMVWDKDKQDQKMLAFMKALIKLRKDQQPVLSYGGYAWQVDDTAQVVKLTRQKAATKLCAVFNLGEKPYAVAPTGNTLLAQNLVDGKLEKNGFVIFE</sequence>
<evidence type="ECO:0000313" key="4">
    <source>
        <dbReference type="EMBL" id="KRM77447.1"/>
    </source>
</evidence>
<dbReference type="Gene3D" id="3.20.20.80">
    <property type="entry name" value="Glycosidases"/>
    <property type="match status" value="1"/>
</dbReference>
<dbReference type="PANTHER" id="PTHR10357:SF210">
    <property type="entry name" value="MALTODEXTRIN GLUCOSIDASE"/>
    <property type="match status" value="1"/>
</dbReference>
<evidence type="ECO:0000313" key="5">
    <source>
        <dbReference type="Proteomes" id="UP000051612"/>
    </source>
</evidence>
<dbReference type="SMART" id="SM00642">
    <property type="entry name" value="Aamy"/>
    <property type="match status" value="1"/>
</dbReference>
<keyword evidence="1" id="KW-0378">Hydrolase</keyword>
<comment type="caution">
    <text evidence="4">The sequence shown here is derived from an EMBL/GenBank/DDBJ whole genome shotgun (WGS) entry which is preliminary data.</text>
</comment>
<dbReference type="GO" id="GO:0004553">
    <property type="term" value="F:hydrolase activity, hydrolyzing O-glycosyl compounds"/>
    <property type="evidence" value="ECO:0007669"/>
    <property type="project" value="InterPro"/>
</dbReference>
<dbReference type="InterPro" id="IPR004185">
    <property type="entry name" value="Glyco_hydro_13_lg-like_dom"/>
</dbReference>
<accession>A0A0R2BEC8</accession>
<proteinExistence type="predicted"/>
<gene>
    <name evidence="4" type="ORF">FC48_GL000660</name>
</gene>
<dbReference type="InterPro" id="IPR006047">
    <property type="entry name" value="GH13_cat_dom"/>
</dbReference>
<dbReference type="PATRIC" id="fig|1423772.3.peg.723"/>
<dbReference type="InterPro" id="IPR045857">
    <property type="entry name" value="O16G_dom_2"/>
</dbReference>
<name>A0A0R2BEC8_9LACO</name>
<dbReference type="GO" id="GO:0005975">
    <property type="term" value="P:carbohydrate metabolic process"/>
    <property type="evidence" value="ECO:0007669"/>
    <property type="project" value="InterPro"/>
</dbReference>
<dbReference type="SUPFAM" id="SSF51445">
    <property type="entry name" value="(Trans)glycosidases"/>
    <property type="match status" value="1"/>
</dbReference>
<dbReference type="EMBL" id="AYYN01000018">
    <property type="protein sequence ID" value="KRM77447.1"/>
    <property type="molecule type" value="Genomic_DNA"/>
</dbReference>
<protein>
    <submittedName>
        <fullName evidence="4">Neopullulanase cyclomaltodextrinase maltogenic alpha-amylase</fullName>
    </submittedName>
</protein>
<feature type="domain" description="Glycosyl hydrolase family 13 catalytic" evidence="3">
    <location>
        <begin position="146"/>
        <end position="512"/>
    </location>
</feature>
<dbReference type="Proteomes" id="UP000051612">
    <property type="component" value="Unassembled WGS sequence"/>
</dbReference>
<reference evidence="4 5" key="1">
    <citation type="journal article" date="2015" name="Genome Announc.">
        <title>Expanding the biotechnology potential of lactobacilli through comparative genomics of 213 strains and associated genera.</title>
        <authorList>
            <person name="Sun Z."/>
            <person name="Harris H.M."/>
            <person name="McCann A."/>
            <person name="Guo C."/>
            <person name="Argimon S."/>
            <person name="Zhang W."/>
            <person name="Yang X."/>
            <person name="Jeffery I.B."/>
            <person name="Cooney J.C."/>
            <person name="Kagawa T.F."/>
            <person name="Liu W."/>
            <person name="Song Y."/>
            <person name="Salvetti E."/>
            <person name="Wrobel A."/>
            <person name="Rasinkangas P."/>
            <person name="Parkhill J."/>
            <person name="Rea M.C."/>
            <person name="O'Sullivan O."/>
            <person name="Ritari J."/>
            <person name="Douillard F.P."/>
            <person name="Paul Ross R."/>
            <person name="Yang R."/>
            <person name="Briner A.E."/>
            <person name="Felis G.E."/>
            <person name="de Vos W.M."/>
            <person name="Barrangou R."/>
            <person name="Klaenhammer T.R."/>
            <person name="Caufield P.W."/>
            <person name="Cui Y."/>
            <person name="Zhang H."/>
            <person name="O'Toole P.W."/>
        </authorList>
    </citation>
    <scope>NUCLEOTIDE SEQUENCE [LARGE SCALE GENOMIC DNA]</scope>
    <source>
        <strain evidence="4 5">DSM 20452</strain>
    </source>
</reference>
<dbReference type="Pfam" id="PF00128">
    <property type="entry name" value="Alpha-amylase"/>
    <property type="match status" value="1"/>
</dbReference>
<dbReference type="AlphaFoldDB" id="A0A0R2BEC8"/>
<evidence type="ECO:0000256" key="2">
    <source>
        <dbReference type="ARBA" id="ARBA00023295"/>
    </source>
</evidence>
<dbReference type="InterPro" id="IPR013783">
    <property type="entry name" value="Ig-like_fold"/>
</dbReference>
<dbReference type="Pfam" id="PF02903">
    <property type="entry name" value="Alpha-amylase_N"/>
    <property type="match status" value="1"/>
</dbReference>
<dbReference type="Gene3D" id="2.60.40.10">
    <property type="entry name" value="Immunoglobulins"/>
    <property type="match status" value="1"/>
</dbReference>
<evidence type="ECO:0000256" key="1">
    <source>
        <dbReference type="ARBA" id="ARBA00022801"/>
    </source>
</evidence>
<evidence type="ECO:0000259" key="3">
    <source>
        <dbReference type="SMART" id="SM00642"/>
    </source>
</evidence>
<dbReference type="PANTHER" id="PTHR10357">
    <property type="entry name" value="ALPHA-AMYLASE FAMILY MEMBER"/>
    <property type="match status" value="1"/>
</dbReference>
<dbReference type="CDD" id="cd02857">
    <property type="entry name" value="E_set_CDase_PDE_N"/>
    <property type="match status" value="1"/>
</dbReference>
<dbReference type="Gene3D" id="3.90.400.10">
    <property type="entry name" value="Oligo-1,6-glucosidase, Domain 2"/>
    <property type="match status" value="1"/>
</dbReference>
<organism evidence="4 5">
    <name type="scientific">Ligilactobacillus murinus DSM 20452 = NBRC 14221</name>
    <dbReference type="NCBI Taxonomy" id="1423772"/>
    <lineage>
        <taxon>Bacteria</taxon>
        <taxon>Bacillati</taxon>
        <taxon>Bacillota</taxon>
        <taxon>Bacilli</taxon>
        <taxon>Lactobacillales</taxon>
        <taxon>Lactobacillaceae</taxon>
        <taxon>Ligilactobacillus</taxon>
    </lineage>
</organism>
<keyword evidence="2" id="KW-0326">Glycosidase</keyword>